<protein>
    <submittedName>
        <fullName evidence="1">Uncharacterized protein</fullName>
    </submittedName>
</protein>
<sequence>MDLEVGFLRRIGASDRQGREAHGQIVADAVFGCVPSTIDDEGETACPAAPGR</sequence>
<evidence type="ECO:0000313" key="1">
    <source>
        <dbReference type="EMBL" id="MBO1360295.1"/>
    </source>
</evidence>
<gene>
    <name evidence="1" type="ORF">J2D73_10900</name>
</gene>
<comment type="caution">
    <text evidence="1">The sequence shown here is derived from an EMBL/GenBank/DDBJ whole genome shotgun (WGS) entry which is preliminary data.</text>
</comment>
<dbReference type="EMBL" id="JAFVMF010000010">
    <property type="protein sequence ID" value="MBO1360295.1"/>
    <property type="molecule type" value="Genomic_DNA"/>
</dbReference>
<name>A0ABS3LWM7_9PROT</name>
<accession>A0ABS3LWM7</accession>
<evidence type="ECO:0000313" key="2">
    <source>
        <dbReference type="Proteomes" id="UP000664771"/>
    </source>
</evidence>
<dbReference type="RefSeq" id="WP_207881572.1">
    <property type="nucleotide sequence ID" value="NZ_JAFVMF010000010.1"/>
</dbReference>
<organism evidence="1 2">
    <name type="scientific">Acetobacter sacchari</name>
    <dbReference type="NCBI Taxonomy" id="2661687"/>
    <lineage>
        <taxon>Bacteria</taxon>
        <taxon>Pseudomonadati</taxon>
        <taxon>Pseudomonadota</taxon>
        <taxon>Alphaproteobacteria</taxon>
        <taxon>Acetobacterales</taxon>
        <taxon>Acetobacteraceae</taxon>
        <taxon>Acetobacter</taxon>
    </lineage>
</organism>
<proteinExistence type="predicted"/>
<keyword evidence="2" id="KW-1185">Reference proteome</keyword>
<reference evidence="1 2" key="1">
    <citation type="submission" date="2021-03" db="EMBL/GenBank/DDBJ databases">
        <title>The complete genome sequence of Acetobacter sacchari TBRC 11175.</title>
        <authorList>
            <person name="Charoenyingcharoen P."/>
            <person name="Yukphan P."/>
        </authorList>
    </citation>
    <scope>NUCLEOTIDE SEQUENCE [LARGE SCALE GENOMIC DNA]</scope>
    <source>
        <strain evidence="1 2">TBRC 11175</strain>
    </source>
</reference>
<dbReference type="Proteomes" id="UP000664771">
    <property type="component" value="Unassembled WGS sequence"/>
</dbReference>